<accession>A0A4S4KAM0</accession>
<dbReference type="EMBL" id="SGPJ01000368">
    <property type="protein sequence ID" value="THG95004.1"/>
    <property type="molecule type" value="Genomic_DNA"/>
</dbReference>
<evidence type="ECO:0000313" key="1">
    <source>
        <dbReference type="EMBL" id="THG95004.1"/>
    </source>
</evidence>
<comment type="caution">
    <text evidence="1">The sequence shown here is derived from an EMBL/GenBank/DDBJ whole genome shotgun (WGS) entry which is preliminary data.</text>
</comment>
<dbReference type="AlphaFoldDB" id="A0A4S4KAM0"/>
<sequence length="387" mass="41096">MTLASSSGFAQPVMSGFRFPRVLVCGPEISDDSNDNSLPLWYQITIALARTYIQTLQIDVVAHIPPALDLAQIKATLSQLSSEINADGLTTTPATSSLSLKAHHTHVVLCGVTPLSSTPIPPDVTAIYIPTPSSPVSPAFPFDQLGSRGFIVLLEPEARNLLNELDPATAAGSAVTTLRARALVRSLVARLSLKLLQGVVIARGEHAVDGCVASAKVMVPPPFDDDDDVDDEDTEERYEFDIPKPIFEGPLETEGAYAAFAGKFIASLVTASASMSPVNVHSESSFSFQLELASVAAVTTALRPSSSPTDLVSRIPTLSQLDPNIQQYMFGRPLLRPGEPVPPRGARPVQVQISWPATALSPPTSPILGAFMRGRGMVRGAAQGRGR</sequence>
<protein>
    <submittedName>
        <fullName evidence="1">Uncharacterized protein</fullName>
    </submittedName>
</protein>
<dbReference type="Proteomes" id="UP000309038">
    <property type="component" value="Unassembled WGS sequence"/>
</dbReference>
<gene>
    <name evidence="1" type="ORF">EW026_g6562</name>
</gene>
<evidence type="ECO:0000313" key="2">
    <source>
        <dbReference type="Proteomes" id="UP000309038"/>
    </source>
</evidence>
<name>A0A4S4KAM0_9APHY</name>
<proteinExistence type="predicted"/>
<reference evidence="1 2" key="1">
    <citation type="submission" date="2019-02" db="EMBL/GenBank/DDBJ databases">
        <title>Genome sequencing of the rare red list fungi Phlebia centrifuga.</title>
        <authorList>
            <person name="Buettner E."/>
            <person name="Kellner H."/>
        </authorList>
    </citation>
    <scope>NUCLEOTIDE SEQUENCE [LARGE SCALE GENOMIC DNA]</scope>
    <source>
        <strain evidence="1 2">DSM 108282</strain>
    </source>
</reference>
<organism evidence="1 2">
    <name type="scientific">Hermanssonia centrifuga</name>
    <dbReference type="NCBI Taxonomy" id="98765"/>
    <lineage>
        <taxon>Eukaryota</taxon>
        <taxon>Fungi</taxon>
        <taxon>Dikarya</taxon>
        <taxon>Basidiomycota</taxon>
        <taxon>Agaricomycotina</taxon>
        <taxon>Agaricomycetes</taxon>
        <taxon>Polyporales</taxon>
        <taxon>Meruliaceae</taxon>
        <taxon>Hermanssonia</taxon>
    </lineage>
</organism>
<keyword evidence="2" id="KW-1185">Reference proteome</keyword>